<proteinExistence type="predicted"/>
<evidence type="ECO:0000313" key="2">
    <source>
        <dbReference type="Proteomes" id="UP000447434"/>
    </source>
</evidence>
<dbReference type="EMBL" id="WOCE01000015">
    <property type="protein sequence ID" value="KAE9598887.1"/>
    <property type="molecule type" value="Genomic_DNA"/>
</dbReference>
<dbReference type="AlphaFoldDB" id="A0A6A4PEP9"/>
<comment type="caution">
    <text evidence="1">The sequence shown here is derived from an EMBL/GenBank/DDBJ whole genome shotgun (WGS) entry which is preliminary data.</text>
</comment>
<reference evidence="2" key="1">
    <citation type="journal article" date="2020" name="Nat. Commun.">
        <title>Genome sequence of the cluster root forming white lupin.</title>
        <authorList>
            <person name="Hufnagel B."/>
            <person name="Marques A."/>
            <person name="Soriano A."/>
            <person name="Marques L."/>
            <person name="Divol F."/>
            <person name="Doumas P."/>
            <person name="Sallet E."/>
            <person name="Mancinotti D."/>
            <person name="Carrere S."/>
            <person name="Marande W."/>
            <person name="Arribat S."/>
            <person name="Keller J."/>
            <person name="Huneau C."/>
            <person name="Blein T."/>
            <person name="Aime D."/>
            <person name="Laguerre M."/>
            <person name="Taylor J."/>
            <person name="Schubert V."/>
            <person name="Nelson M."/>
            <person name="Geu-Flores F."/>
            <person name="Crespi M."/>
            <person name="Gallardo-Guerrero K."/>
            <person name="Delaux P.-M."/>
            <person name="Salse J."/>
            <person name="Berges H."/>
            <person name="Guyot R."/>
            <person name="Gouzy J."/>
            <person name="Peret B."/>
        </authorList>
    </citation>
    <scope>NUCLEOTIDE SEQUENCE [LARGE SCALE GENOMIC DNA]</scope>
    <source>
        <strain evidence="2">cv. Amiga</strain>
    </source>
</reference>
<gene>
    <name evidence="1" type="ORF">Lalb_Chr15g0085781</name>
</gene>
<keyword evidence="2" id="KW-1185">Reference proteome</keyword>
<evidence type="ECO:0000313" key="1">
    <source>
        <dbReference type="EMBL" id="KAE9598887.1"/>
    </source>
</evidence>
<dbReference type="Proteomes" id="UP000447434">
    <property type="component" value="Chromosome 15"/>
</dbReference>
<accession>A0A6A4PEP9</accession>
<name>A0A6A4PEP9_LUPAL</name>
<protein>
    <submittedName>
        <fullName evidence="1">Uncharacterized protein</fullName>
    </submittedName>
</protein>
<sequence>MFIPHVVDDIETKVLAFKVKVQPNNKCCSKIQVLEDSQLIACLLDRTIPYMILFGFI</sequence>
<organism evidence="1 2">
    <name type="scientific">Lupinus albus</name>
    <name type="common">White lupine</name>
    <name type="synonym">Lupinus termis</name>
    <dbReference type="NCBI Taxonomy" id="3870"/>
    <lineage>
        <taxon>Eukaryota</taxon>
        <taxon>Viridiplantae</taxon>
        <taxon>Streptophyta</taxon>
        <taxon>Embryophyta</taxon>
        <taxon>Tracheophyta</taxon>
        <taxon>Spermatophyta</taxon>
        <taxon>Magnoliopsida</taxon>
        <taxon>eudicotyledons</taxon>
        <taxon>Gunneridae</taxon>
        <taxon>Pentapetalae</taxon>
        <taxon>rosids</taxon>
        <taxon>fabids</taxon>
        <taxon>Fabales</taxon>
        <taxon>Fabaceae</taxon>
        <taxon>Papilionoideae</taxon>
        <taxon>50 kb inversion clade</taxon>
        <taxon>genistoids sensu lato</taxon>
        <taxon>core genistoids</taxon>
        <taxon>Genisteae</taxon>
        <taxon>Lupinus</taxon>
    </lineage>
</organism>